<comment type="caution">
    <text evidence="2">The sequence shown here is derived from an EMBL/GenBank/DDBJ whole genome shotgun (WGS) entry which is preliminary data.</text>
</comment>
<organism evidence="2 3">
    <name type="scientific">Diceros bicornis minor</name>
    <name type="common">South-central black rhinoceros</name>
    <dbReference type="NCBI Taxonomy" id="77932"/>
    <lineage>
        <taxon>Eukaryota</taxon>
        <taxon>Metazoa</taxon>
        <taxon>Chordata</taxon>
        <taxon>Craniata</taxon>
        <taxon>Vertebrata</taxon>
        <taxon>Euteleostomi</taxon>
        <taxon>Mammalia</taxon>
        <taxon>Eutheria</taxon>
        <taxon>Laurasiatheria</taxon>
        <taxon>Perissodactyla</taxon>
        <taxon>Rhinocerotidae</taxon>
        <taxon>Diceros</taxon>
    </lineage>
</organism>
<reference evidence="2 3" key="1">
    <citation type="journal article" date="2020" name="Mol. Biol. Evol.">
        <title>Interspecific Gene Flow and the Evolution of Specialization in Black and White Rhinoceros.</title>
        <authorList>
            <person name="Moodley Y."/>
            <person name="Westbury M.V."/>
            <person name="Russo I.M."/>
            <person name="Gopalakrishnan S."/>
            <person name="Rakotoarivelo A."/>
            <person name="Olsen R.A."/>
            <person name="Prost S."/>
            <person name="Tunstall T."/>
            <person name="Ryder O.A."/>
            <person name="Dalen L."/>
            <person name="Bruford M.W."/>
        </authorList>
    </citation>
    <scope>NUCLEOTIDE SEQUENCE [LARGE SCALE GENOMIC DNA]</scope>
    <source>
        <strain evidence="2">SBR-YM</strain>
        <tissue evidence="2">Skin</tissue>
    </source>
</reference>
<feature type="compositionally biased region" description="Basic and acidic residues" evidence="1">
    <location>
        <begin position="101"/>
        <end position="115"/>
    </location>
</feature>
<feature type="compositionally biased region" description="Low complexity" evidence="1">
    <location>
        <begin position="30"/>
        <end position="45"/>
    </location>
</feature>
<evidence type="ECO:0000256" key="1">
    <source>
        <dbReference type="SAM" id="MobiDB-lite"/>
    </source>
</evidence>
<proteinExistence type="predicted"/>
<evidence type="ECO:0000313" key="2">
    <source>
        <dbReference type="EMBL" id="KAF5918173.1"/>
    </source>
</evidence>
<gene>
    <name evidence="2" type="ORF">HPG69_002814</name>
</gene>
<dbReference type="AlphaFoldDB" id="A0A7J7ER77"/>
<dbReference type="Proteomes" id="UP000551758">
    <property type="component" value="Unassembled WGS sequence"/>
</dbReference>
<feature type="region of interest" description="Disordered" evidence="1">
    <location>
        <begin position="65"/>
        <end position="122"/>
    </location>
</feature>
<keyword evidence="3" id="KW-1185">Reference proteome</keyword>
<name>A0A7J7ER77_DICBM</name>
<feature type="compositionally biased region" description="Low complexity" evidence="1">
    <location>
        <begin position="65"/>
        <end position="75"/>
    </location>
</feature>
<feature type="region of interest" description="Disordered" evidence="1">
    <location>
        <begin position="1"/>
        <end position="45"/>
    </location>
</feature>
<accession>A0A7J7ER77</accession>
<evidence type="ECO:0000313" key="3">
    <source>
        <dbReference type="Proteomes" id="UP000551758"/>
    </source>
</evidence>
<protein>
    <submittedName>
        <fullName evidence="2">Uncharacterized protein</fullName>
    </submittedName>
</protein>
<dbReference type="EMBL" id="JACDTQ010002466">
    <property type="protein sequence ID" value="KAF5918173.1"/>
    <property type="molecule type" value="Genomic_DNA"/>
</dbReference>
<sequence>MGRPGPLTTDESNPRADGHPQSPETSLGGLPQSAARRSSRSWSSQLQQGQSSLWWAWVANTAQSGRRCGSAARRGAPPPGSRPRKRSRKSRGELSGEEEEGQRQREERVLRRDNKNIGPEFGSSVIQKVSRKLDTATSLSWTAGQRNDFFGAGDKHQLRFSARVNTCSLMGGSYTCYDERSKRGVQTEDNGHVNVKAVGRVVLGSDSDLLGSRSMTRHACIVGSRGQRYNWCIPKADRKYRLRREPTTLVQNSVSTTKKTFLIRKLQFGCTAS</sequence>